<name>A0A4R6IIG2_9SPHI</name>
<proteinExistence type="inferred from homology"/>
<dbReference type="OrthoDB" id="9794155at2"/>
<accession>A0A4R6IIG2</accession>
<dbReference type="PANTHER" id="PTHR30041:SF8">
    <property type="entry name" value="PROTEIN YFFB"/>
    <property type="match status" value="1"/>
</dbReference>
<evidence type="ECO:0000313" key="3">
    <source>
        <dbReference type="EMBL" id="TDO21750.1"/>
    </source>
</evidence>
<dbReference type="NCBIfam" id="TIGR01617">
    <property type="entry name" value="arsC_related"/>
    <property type="match status" value="1"/>
</dbReference>
<dbReference type="PANTHER" id="PTHR30041">
    <property type="entry name" value="ARSENATE REDUCTASE"/>
    <property type="match status" value="1"/>
</dbReference>
<dbReference type="Pfam" id="PF03960">
    <property type="entry name" value="ArsC"/>
    <property type="match status" value="1"/>
</dbReference>
<dbReference type="InterPro" id="IPR006504">
    <property type="entry name" value="Tscrpt_reg_Spx/MgsR"/>
</dbReference>
<protein>
    <submittedName>
        <fullName evidence="3">Spx/MgsR family transcriptional regulator</fullName>
    </submittedName>
</protein>
<dbReference type="InterPro" id="IPR006660">
    <property type="entry name" value="Arsenate_reductase-like"/>
</dbReference>
<evidence type="ECO:0000313" key="4">
    <source>
        <dbReference type="Proteomes" id="UP000295499"/>
    </source>
</evidence>
<evidence type="ECO:0000256" key="1">
    <source>
        <dbReference type="ARBA" id="ARBA00007198"/>
    </source>
</evidence>
<comment type="similarity">
    <text evidence="1 2">Belongs to the ArsC family.</text>
</comment>
<organism evidence="3 4">
    <name type="scientific">Pedobacter duraquae</name>
    <dbReference type="NCBI Taxonomy" id="425511"/>
    <lineage>
        <taxon>Bacteria</taxon>
        <taxon>Pseudomonadati</taxon>
        <taxon>Bacteroidota</taxon>
        <taxon>Sphingobacteriia</taxon>
        <taxon>Sphingobacteriales</taxon>
        <taxon>Sphingobacteriaceae</taxon>
        <taxon>Pedobacter</taxon>
    </lineage>
</organism>
<dbReference type="EMBL" id="SNWM01000003">
    <property type="protein sequence ID" value="TDO21750.1"/>
    <property type="molecule type" value="Genomic_DNA"/>
</dbReference>
<reference evidence="3 4" key="1">
    <citation type="submission" date="2019-03" db="EMBL/GenBank/DDBJ databases">
        <title>Genomic Encyclopedia of Archaeal and Bacterial Type Strains, Phase II (KMG-II): from individual species to whole genera.</title>
        <authorList>
            <person name="Goeker M."/>
        </authorList>
    </citation>
    <scope>NUCLEOTIDE SEQUENCE [LARGE SCALE GENOMIC DNA]</scope>
    <source>
        <strain evidence="3 4">DSM 19034</strain>
    </source>
</reference>
<sequence>MITAYGIPNCNTVKKAVTWLKDQELPYTFHDFKKQGVTAEQLNNWCAVFGWEKVLNKKGTTWRKLSQEEQDGVKDQGSAVAIMLANPSSIKRPVIEQDGKAILIGFQEEEYADILR</sequence>
<dbReference type="Gene3D" id="3.40.30.10">
    <property type="entry name" value="Glutaredoxin"/>
    <property type="match status" value="1"/>
</dbReference>
<dbReference type="Proteomes" id="UP000295499">
    <property type="component" value="Unassembled WGS sequence"/>
</dbReference>
<comment type="caution">
    <text evidence="3">The sequence shown here is derived from an EMBL/GenBank/DDBJ whole genome shotgun (WGS) entry which is preliminary data.</text>
</comment>
<dbReference type="AlphaFoldDB" id="A0A4R6IIG2"/>
<dbReference type="RefSeq" id="WP_133556498.1">
    <property type="nucleotide sequence ID" value="NZ_SNWM01000003.1"/>
</dbReference>
<dbReference type="PROSITE" id="PS51353">
    <property type="entry name" value="ARSC"/>
    <property type="match status" value="1"/>
</dbReference>
<gene>
    <name evidence="3" type="ORF">CLV32_2858</name>
</gene>
<evidence type="ECO:0000256" key="2">
    <source>
        <dbReference type="PROSITE-ProRule" id="PRU01282"/>
    </source>
</evidence>
<dbReference type="SUPFAM" id="SSF52833">
    <property type="entry name" value="Thioredoxin-like"/>
    <property type="match status" value="1"/>
</dbReference>
<dbReference type="InterPro" id="IPR036249">
    <property type="entry name" value="Thioredoxin-like_sf"/>
</dbReference>
<dbReference type="NCBIfam" id="NF008107">
    <property type="entry name" value="PRK10853.1"/>
    <property type="match status" value="1"/>
</dbReference>
<dbReference type="CDD" id="cd03035">
    <property type="entry name" value="ArsC_Yffb"/>
    <property type="match status" value="1"/>
</dbReference>
<keyword evidence="4" id="KW-1185">Reference proteome</keyword>